<feature type="compositionally biased region" description="Polar residues" evidence="1">
    <location>
        <begin position="161"/>
        <end position="174"/>
    </location>
</feature>
<evidence type="ECO:0000313" key="4">
    <source>
        <dbReference type="Proteomes" id="UP000485058"/>
    </source>
</evidence>
<evidence type="ECO:0000256" key="2">
    <source>
        <dbReference type="SAM" id="SignalP"/>
    </source>
</evidence>
<keyword evidence="2" id="KW-0732">Signal</keyword>
<reference evidence="3 4" key="1">
    <citation type="submission" date="2020-02" db="EMBL/GenBank/DDBJ databases">
        <title>Draft genome sequence of Haematococcus lacustris strain NIES-144.</title>
        <authorList>
            <person name="Morimoto D."/>
            <person name="Nakagawa S."/>
            <person name="Yoshida T."/>
            <person name="Sawayama S."/>
        </authorList>
    </citation>
    <scope>NUCLEOTIDE SEQUENCE [LARGE SCALE GENOMIC DNA]</scope>
    <source>
        <strain evidence="3 4">NIES-144</strain>
    </source>
</reference>
<evidence type="ECO:0000256" key="1">
    <source>
        <dbReference type="SAM" id="MobiDB-lite"/>
    </source>
</evidence>
<evidence type="ECO:0000313" key="3">
    <source>
        <dbReference type="EMBL" id="GFH29566.1"/>
    </source>
</evidence>
<accession>A0A6A0AA94</accession>
<gene>
    <name evidence="3" type="ORF">HaLaN_28250</name>
</gene>
<feature type="compositionally biased region" description="Low complexity" evidence="1">
    <location>
        <begin position="211"/>
        <end position="248"/>
    </location>
</feature>
<feature type="region of interest" description="Disordered" evidence="1">
    <location>
        <begin position="109"/>
        <end position="137"/>
    </location>
</feature>
<keyword evidence="4" id="KW-1185">Reference proteome</keyword>
<dbReference type="EMBL" id="BLLF01004417">
    <property type="protein sequence ID" value="GFH29566.1"/>
    <property type="molecule type" value="Genomic_DNA"/>
</dbReference>
<comment type="caution">
    <text evidence="3">The sequence shown here is derived from an EMBL/GenBank/DDBJ whole genome shotgun (WGS) entry which is preliminary data.</text>
</comment>
<proteinExistence type="predicted"/>
<feature type="signal peptide" evidence="2">
    <location>
        <begin position="1"/>
        <end position="15"/>
    </location>
</feature>
<feature type="non-terminal residue" evidence="3">
    <location>
        <position position="298"/>
    </location>
</feature>
<feature type="region of interest" description="Disordered" evidence="1">
    <location>
        <begin position="158"/>
        <end position="259"/>
    </location>
</feature>
<name>A0A6A0AA94_HAELA</name>
<dbReference type="AlphaFoldDB" id="A0A6A0AA94"/>
<organism evidence="3 4">
    <name type="scientific">Haematococcus lacustris</name>
    <name type="common">Green alga</name>
    <name type="synonym">Haematococcus pluvialis</name>
    <dbReference type="NCBI Taxonomy" id="44745"/>
    <lineage>
        <taxon>Eukaryota</taxon>
        <taxon>Viridiplantae</taxon>
        <taxon>Chlorophyta</taxon>
        <taxon>core chlorophytes</taxon>
        <taxon>Chlorophyceae</taxon>
        <taxon>CS clade</taxon>
        <taxon>Chlamydomonadales</taxon>
        <taxon>Haematococcaceae</taxon>
        <taxon>Haematococcus</taxon>
    </lineage>
</organism>
<sequence length="298" mass="30507">MGTGRWALSMPWTRSMPWALLAPAALPMPNKPVCEIMVAPWRAQPLQPRAGHSSHQAAGVGSCHPEPCPGQEGVGHRSSAEWDLGGWCNEGQEGQAMLGASGAASSAAMCSSSDPCHTGQGLAGSKGPNAQDGVVHQGGGLGGGGLLAAAAARQLLPGHQPWSSHTSDLSQLQCKGQAPAQAHPSPRRPGQLQLRKFSNGPDPGFESSTPQSHRSQGQQPQCQQSQLQAQQQAVQPAGQLPLDAGHMPGPAPGAGAGSRGVGLPAAALLGRHFVCQAAYGFLGDVMRLSEGLRFLGPA</sequence>
<feature type="chain" id="PRO_5025565198" evidence="2">
    <location>
        <begin position="16"/>
        <end position="298"/>
    </location>
</feature>
<protein>
    <submittedName>
        <fullName evidence="3">Uncharacterized protein</fullName>
    </submittedName>
</protein>
<dbReference type="Proteomes" id="UP000485058">
    <property type="component" value="Unassembled WGS sequence"/>
</dbReference>